<keyword evidence="6" id="KW-0966">Cell projection</keyword>
<accession>A0A6G1PKN1</accession>
<gene>
    <name evidence="9" type="ORF">EXN66_Car006452</name>
</gene>
<dbReference type="PANTHER" id="PTHR21547">
    <property type="entry name" value="CLUSTERIN ASSOCIATED PROTEIN 1"/>
    <property type="match status" value="1"/>
</dbReference>
<keyword evidence="3" id="KW-0970">Cilium biogenesis/degradation</keyword>
<feature type="coiled-coil region" evidence="7">
    <location>
        <begin position="178"/>
        <end position="237"/>
    </location>
</feature>
<evidence type="ECO:0000256" key="4">
    <source>
        <dbReference type="ARBA" id="ARBA00023054"/>
    </source>
</evidence>
<evidence type="ECO:0000256" key="3">
    <source>
        <dbReference type="ARBA" id="ARBA00022794"/>
    </source>
</evidence>
<evidence type="ECO:0000256" key="2">
    <source>
        <dbReference type="ARBA" id="ARBA00008340"/>
    </source>
</evidence>
<dbReference type="GO" id="GO:0060271">
    <property type="term" value="P:cilium assembly"/>
    <property type="evidence" value="ECO:0007669"/>
    <property type="project" value="TreeGrafter"/>
</dbReference>
<evidence type="ECO:0000256" key="8">
    <source>
        <dbReference type="SAM" id="MobiDB-lite"/>
    </source>
</evidence>
<evidence type="ECO:0000256" key="1">
    <source>
        <dbReference type="ARBA" id="ARBA00004138"/>
    </source>
</evidence>
<name>A0A6G1PKN1_CHAAH</name>
<feature type="region of interest" description="Disordered" evidence="8">
    <location>
        <begin position="302"/>
        <end position="422"/>
    </location>
</feature>
<proteinExistence type="inferred from homology"/>
<evidence type="ECO:0000313" key="9">
    <source>
        <dbReference type="EMBL" id="KAF3690779.1"/>
    </source>
</evidence>
<comment type="similarity">
    <text evidence="2">Belongs to the CLUAP1 family.</text>
</comment>
<evidence type="ECO:0000256" key="7">
    <source>
        <dbReference type="SAM" id="Coils"/>
    </source>
</evidence>
<dbReference type="GO" id="GO:0030992">
    <property type="term" value="C:intraciliary transport particle B"/>
    <property type="evidence" value="ECO:0007669"/>
    <property type="project" value="TreeGrafter"/>
</dbReference>
<feature type="compositionally biased region" description="Basic and acidic residues" evidence="8">
    <location>
        <begin position="302"/>
        <end position="312"/>
    </location>
</feature>
<dbReference type="AlphaFoldDB" id="A0A6G1PKN1"/>
<sequence>MSFRDLRHFTEMMRALGYPRLISMENFRTPNFALVAEILTWLVKSYEPEVDIPIDVDTESDRVVFIRAVAQFMATKAHIMLNTKHLYQGDGHAVKEMLKITSVLHSAMKTAQMSLGNQTEEDNSKFKFDLSSRIPELKEARQLASEITAKGASLYDLLGKEVELREKRNAAIARPLDINETEKVLKAATKEVLESVEETKETLSKVVSDEISLDAKIEKKQQELERNRKRLQTLLRVRPTWMDEYEKIEEDLQKQYDIYVKTFRNLSFLESQLNEYHRLEQERFEEGKNTLRMMQHKLREEEKDLMRSSLKDEDSDIDVPEDEGSDSDMEESRPSKPGPAQNGIMAGRGASFIGTMQGADSEETEDSEIDVDKDDEEDDEGEEDEESKDLEDEGLDGPVARGVRPARGSMRSPLQDESDSDF</sequence>
<dbReference type="GO" id="GO:0005815">
    <property type="term" value="C:microtubule organizing center"/>
    <property type="evidence" value="ECO:0007669"/>
    <property type="project" value="TreeGrafter"/>
</dbReference>
<feature type="compositionally biased region" description="Acidic residues" evidence="8">
    <location>
        <begin position="313"/>
        <end position="329"/>
    </location>
</feature>
<keyword evidence="4 7" id="KW-0175">Coiled coil</keyword>
<dbReference type="GO" id="GO:0005929">
    <property type="term" value="C:cilium"/>
    <property type="evidence" value="ECO:0007669"/>
    <property type="project" value="UniProtKB-SubCell"/>
</dbReference>
<evidence type="ECO:0000256" key="5">
    <source>
        <dbReference type="ARBA" id="ARBA00023069"/>
    </source>
</evidence>
<dbReference type="Proteomes" id="UP000503349">
    <property type="component" value="Chromosome 6"/>
</dbReference>
<dbReference type="Pfam" id="PF10234">
    <property type="entry name" value="Cluap1"/>
    <property type="match status" value="1"/>
</dbReference>
<organism evidence="9 10">
    <name type="scientific">Channa argus</name>
    <name type="common">Northern snakehead</name>
    <name type="synonym">Ophicephalus argus</name>
    <dbReference type="NCBI Taxonomy" id="215402"/>
    <lineage>
        <taxon>Eukaryota</taxon>
        <taxon>Metazoa</taxon>
        <taxon>Chordata</taxon>
        <taxon>Craniata</taxon>
        <taxon>Vertebrata</taxon>
        <taxon>Euteleostomi</taxon>
        <taxon>Actinopterygii</taxon>
        <taxon>Neopterygii</taxon>
        <taxon>Teleostei</taxon>
        <taxon>Neoteleostei</taxon>
        <taxon>Acanthomorphata</taxon>
        <taxon>Anabantaria</taxon>
        <taxon>Anabantiformes</taxon>
        <taxon>Channoidei</taxon>
        <taxon>Channidae</taxon>
        <taxon>Channa</taxon>
    </lineage>
</organism>
<evidence type="ECO:0000313" key="10">
    <source>
        <dbReference type="Proteomes" id="UP000503349"/>
    </source>
</evidence>
<reference evidence="10" key="2">
    <citation type="submission" date="2019-02" db="EMBL/GenBank/DDBJ databases">
        <title>Opniocepnalus argus Var Kimnra genome.</title>
        <authorList>
            <person name="Zhou C."/>
            <person name="Xiao S."/>
        </authorList>
    </citation>
    <scope>NUCLEOTIDE SEQUENCE [LARGE SCALE GENOMIC DNA]</scope>
</reference>
<protein>
    <submittedName>
        <fullName evidence="9">Clusterin-associated protein 1-like protein Qilin</fullName>
    </submittedName>
</protein>
<dbReference type="PANTHER" id="PTHR21547:SF0">
    <property type="entry name" value="CLUSTERIN-ASSOCIATED PROTEIN 1"/>
    <property type="match status" value="1"/>
</dbReference>
<dbReference type="InterPro" id="IPR019366">
    <property type="entry name" value="Clusterin-associated_protein-1"/>
</dbReference>
<feature type="compositionally biased region" description="Acidic residues" evidence="8">
    <location>
        <begin position="360"/>
        <end position="395"/>
    </location>
</feature>
<keyword evidence="10" id="KW-1185">Reference proteome</keyword>
<comment type="subcellular location">
    <subcellularLocation>
        <location evidence="1">Cell projection</location>
        <location evidence="1">Cilium</location>
    </subcellularLocation>
</comment>
<evidence type="ECO:0000256" key="6">
    <source>
        <dbReference type="ARBA" id="ARBA00023273"/>
    </source>
</evidence>
<keyword evidence="5" id="KW-0969">Cilium</keyword>
<reference evidence="9 10" key="1">
    <citation type="submission" date="2019-02" db="EMBL/GenBank/DDBJ databases">
        <title>Opniocepnalus argus genome.</title>
        <authorList>
            <person name="Zhou C."/>
            <person name="Xiao S."/>
        </authorList>
    </citation>
    <scope>NUCLEOTIDE SEQUENCE [LARGE SCALE GENOMIC DNA]</scope>
    <source>
        <strain evidence="9">OARG1902GOOAL</strain>
        <tissue evidence="9">Muscle</tissue>
    </source>
</reference>
<dbReference type="EMBL" id="CM015717">
    <property type="protein sequence ID" value="KAF3690779.1"/>
    <property type="molecule type" value="Genomic_DNA"/>
</dbReference>